<gene>
    <name evidence="1" type="ORF">UFOVP84_14</name>
</gene>
<sequence length="55" mass="6542">MVSEQEYYRPRPDSRQYQEAVEKATFLIDNSYIKISEGLTFDLLVEQLLINNKNM</sequence>
<dbReference type="EMBL" id="LR796208">
    <property type="protein sequence ID" value="CAB4126687.1"/>
    <property type="molecule type" value="Genomic_DNA"/>
</dbReference>
<proteinExistence type="predicted"/>
<reference evidence="1" key="1">
    <citation type="submission" date="2020-04" db="EMBL/GenBank/DDBJ databases">
        <authorList>
            <person name="Chiriac C."/>
            <person name="Salcher M."/>
            <person name="Ghai R."/>
            <person name="Kavagutti S V."/>
        </authorList>
    </citation>
    <scope>NUCLEOTIDE SEQUENCE</scope>
</reference>
<evidence type="ECO:0000313" key="1">
    <source>
        <dbReference type="EMBL" id="CAB4126687.1"/>
    </source>
</evidence>
<name>A0A6J5L089_9CAUD</name>
<organism evidence="1">
    <name type="scientific">uncultured Caudovirales phage</name>
    <dbReference type="NCBI Taxonomy" id="2100421"/>
    <lineage>
        <taxon>Viruses</taxon>
        <taxon>Duplodnaviria</taxon>
        <taxon>Heunggongvirae</taxon>
        <taxon>Uroviricota</taxon>
        <taxon>Caudoviricetes</taxon>
        <taxon>Peduoviridae</taxon>
        <taxon>Maltschvirus</taxon>
        <taxon>Maltschvirus maltsch</taxon>
    </lineage>
</organism>
<protein>
    <submittedName>
        <fullName evidence="1">Uncharacterized protein</fullName>
    </submittedName>
</protein>
<accession>A0A6J5L089</accession>